<dbReference type="AlphaFoldDB" id="A0A1I6L7K1"/>
<keyword evidence="10 11" id="KW-0961">Cell wall biogenesis/degradation</keyword>
<feature type="transmembrane region" description="Helical" evidence="10">
    <location>
        <begin position="414"/>
        <end position="433"/>
    </location>
</feature>
<feature type="transmembrane region" description="Helical" evidence="10">
    <location>
        <begin position="320"/>
        <end position="344"/>
    </location>
</feature>
<feature type="transmembrane region" description="Helical" evidence="10">
    <location>
        <begin position="159"/>
        <end position="181"/>
    </location>
</feature>
<dbReference type="GO" id="GO:0008360">
    <property type="term" value="P:regulation of cell shape"/>
    <property type="evidence" value="ECO:0007669"/>
    <property type="project" value="UniProtKB-UniRule"/>
</dbReference>
<keyword evidence="10 11" id="KW-0813">Transport</keyword>
<evidence type="ECO:0000256" key="1">
    <source>
        <dbReference type="ARBA" id="ARBA00004651"/>
    </source>
</evidence>
<evidence type="ECO:0000256" key="6">
    <source>
        <dbReference type="ARBA" id="ARBA00022989"/>
    </source>
</evidence>
<protein>
    <recommendedName>
        <fullName evidence="10">Probable lipid II flippase MurJ</fullName>
    </recommendedName>
</protein>
<gene>
    <name evidence="10" type="primary">murJ</name>
    <name evidence="12" type="ORF">SAMN05444714_0266</name>
</gene>
<dbReference type="STRING" id="1123755.SAMN05444714_0266"/>
<feature type="transmembrane region" description="Helical" evidence="10">
    <location>
        <begin position="193"/>
        <end position="216"/>
    </location>
</feature>
<keyword evidence="13" id="KW-1185">Reference proteome</keyword>
<evidence type="ECO:0000256" key="9">
    <source>
        <dbReference type="ARBA" id="ARBA00061532"/>
    </source>
</evidence>
<evidence type="ECO:0000256" key="11">
    <source>
        <dbReference type="PIRNR" id="PIRNR002869"/>
    </source>
</evidence>
<feature type="transmembrane region" description="Helical" evidence="10">
    <location>
        <begin position="34"/>
        <end position="54"/>
    </location>
</feature>
<comment type="pathway">
    <text evidence="10">Cell wall biogenesis; peptidoglycan biosynthesis.</text>
</comment>
<dbReference type="PRINTS" id="PR01806">
    <property type="entry name" value="VIRFACTRMVIN"/>
</dbReference>
<evidence type="ECO:0000256" key="8">
    <source>
        <dbReference type="ARBA" id="ARBA00060041"/>
    </source>
</evidence>
<dbReference type="CDD" id="cd13123">
    <property type="entry name" value="MATE_MurJ_like"/>
    <property type="match status" value="1"/>
</dbReference>
<evidence type="ECO:0000313" key="12">
    <source>
        <dbReference type="EMBL" id="SFR99439.1"/>
    </source>
</evidence>
<dbReference type="EMBL" id="FOZM01000001">
    <property type="protein sequence ID" value="SFR99439.1"/>
    <property type="molecule type" value="Genomic_DNA"/>
</dbReference>
<dbReference type="GO" id="GO:0071555">
    <property type="term" value="P:cell wall organization"/>
    <property type="evidence" value="ECO:0007669"/>
    <property type="project" value="UniProtKB-UniRule"/>
</dbReference>
<organism evidence="12 13">
    <name type="scientific">Yoonia litorea</name>
    <dbReference type="NCBI Taxonomy" id="1123755"/>
    <lineage>
        <taxon>Bacteria</taxon>
        <taxon>Pseudomonadati</taxon>
        <taxon>Pseudomonadota</taxon>
        <taxon>Alphaproteobacteria</taxon>
        <taxon>Rhodobacterales</taxon>
        <taxon>Paracoccaceae</taxon>
        <taxon>Yoonia</taxon>
    </lineage>
</organism>
<dbReference type="UniPathway" id="UPA00219"/>
<dbReference type="PANTHER" id="PTHR47019:SF1">
    <property type="entry name" value="LIPID II FLIPPASE MURJ"/>
    <property type="match status" value="1"/>
</dbReference>
<evidence type="ECO:0000256" key="7">
    <source>
        <dbReference type="ARBA" id="ARBA00023136"/>
    </source>
</evidence>
<reference evidence="12 13" key="1">
    <citation type="submission" date="2016-10" db="EMBL/GenBank/DDBJ databases">
        <authorList>
            <person name="de Groot N.N."/>
        </authorList>
    </citation>
    <scope>NUCLEOTIDE SEQUENCE [LARGE SCALE GENOMIC DNA]</scope>
    <source>
        <strain evidence="12 13">DSM 29433</strain>
    </source>
</reference>
<keyword evidence="2 10" id="KW-1003">Cell membrane</keyword>
<feature type="transmembrane region" description="Helical" evidence="10">
    <location>
        <begin position="237"/>
        <end position="258"/>
    </location>
</feature>
<keyword evidence="3 10" id="KW-0812">Transmembrane</keyword>
<comment type="similarity">
    <text evidence="9 10 11">Belongs to the MurJ/MviN family.</text>
</comment>
<dbReference type="GO" id="GO:0034204">
    <property type="term" value="P:lipid translocation"/>
    <property type="evidence" value="ECO:0007669"/>
    <property type="project" value="TreeGrafter"/>
</dbReference>
<dbReference type="OrthoDB" id="9816572at2"/>
<dbReference type="PANTHER" id="PTHR47019">
    <property type="entry name" value="LIPID II FLIPPASE MURJ"/>
    <property type="match status" value="1"/>
</dbReference>
<dbReference type="RefSeq" id="WP_090203023.1">
    <property type="nucleotide sequence ID" value="NZ_FOZM01000001.1"/>
</dbReference>
<feature type="transmembrane region" description="Helical" evidence="10">
    <location>
        <begin position="89"/>
        <end position="115"/>
    </location>
</feature>
<evidence type="ECO:0000256" key="4">
    <source>
        <dbReference type="ARBA" id="ARBA00022960"/>
    </source>
</evidence>
<dbReference type="PIRSF" id="PIRSF002869">
    <property type="entry name" value="MviN"/>
    <property type="match status" value="1"/>
</dbReference>
<dbReference type="GO" id="GO:0009252">
    <property type="term" value="P:peptidoglycan biosynthetic process"/>
    <property type="evidence" value="ECO:0007669"/>
    <property type="project" value="UniProtKB-UniRule"/>
</dbReference>
<evidence type="ECO:0000256" key="10">
    <source>
        <dbReference type="HAMAP-Rule" id="MF_02078"/>
    </source>
</evidence>
<keyword evidence="4 10" id="KW-0133">Cell shape</keyword>
<proteinExistence type="inferred from homology"/>
<name>A0A1I6L7K1_9RHOB</name>
<dbReference type="HAMAP" id="MF_02078">
    <property type="entry name" value="MurJ_MviN"/>
    <property type="match status" value="1"/>
</dbReference>
<feature type="transmembrane region" description="Helical" evidence="10">
    <location>
        <begin position="278"/>
        <end position="299"/>
    </location>
</feature>
<keyword evidence="5 10" id="KW-0573">Peptidoglycan synthesis</keyword>
<evidence type="ECO:0000256" key="5">
    <source>
        <dbReference type="ARBA" id="ARBA00022984"/>
    </source>
</evidence>
<keyword evidence="6 10" id="KW-1133">Transmembrane helix</keyword>
<accession>A0A1I6L7K1</accession>
<dbReference type="NCBIfam" id="TIGR01695">
    <property type="entry name" value="murJ_mviN"/>
    <property type="match status" value="1"/>
</dbReference>
<dbReference type="InterPro" id="IPR004268">
    <property type="entry name" value="MurJ"/>
</dbReference>
<feature type="transmembrane region" description="Helical" evidence="10">
    <location>
        <begin position="356"/>
        <end position="378"/>
    </location>
</feature>
<keyword evidence="10" id="KW-0997">Cell inner membrane</keyword>
<sequence>MKPIRLVAGFLTVGLWTFLSRIMGFVRDIMIAAYLGTGPVAEAFLVAFSLPNLFRRFFAEGAFNMAFVPMFSKKVESGTGAERFAQDAFAGLAGVLTVFTVIGVIFMPALVTLMASGFIGSERFDLAVYYGRIAFPYILFISLSALLSGVLNATGRFTAAAAAPILLNVIFVLTLVLAGSGCECTTVDAQTPVGLALAYAVPVAGVAQLTVVWIAAKRAGYTLRPRWPKMTPELKRLAIIAAPAALAGGVVQINLLVGRQVASFFDGAVAWLSYADRLYQLPLGVVGIAIGVVLLPDLSRRLQAGDEAGGRDAFNRASEISLALTVPAAIALLVIPVPLVSVLFERGAFTSEDTTATALAVAIYGLGLPAFVLQKTLQPLFFAREDTKRPFYYAVAAMVLNALIAVGLSPLIGFTAAAFGTTLTGWAMVVMLMRGARNMDDAAAFDQRFKQRIWRIILASIAMGLILLAAAAVMAPLFALGQMRYLALLLLIVVGIVSYFGIGQVLGAFQLAEFRRAMRR</sequence>
<dbReference type="Pfam" id="PF03023">
    <property type="entry name" value="MurJ"/>
    <property type="match status" value="1"/>
</dbReference>
<keyword evidence="7 10" id="KW-0472">Membrane</keyword>
<comment type="function">
    <text evidence="8 10 11">Involved in peptidoglycan biosynthesis. Transports lipid-linked peptidoglycan precursors from the inner to the outer leaflet of the cytoplasmic membrane.</text>
</comment>
<evidence type="ECO:0000313" key="13">
    <source>
        <dbReference type="Proteomes" id="UP000198926"/>
    </source>
</evidence>
<evidence type="ECO:0000256" key="3">
    <source>
        <dbReference type="ARBA" id="ARBA00022692"/>
    </source>
</evidence>
<dbReference type="GO" id="GO:0005886">
    <property type="term" value="C:plasma membrane"/>
    <property type="evidence" value="ECO:0007669"/>
    <property type="project" value="UniProtKB-SubCell"/>
</dbReference>
<feature type="transmembrane region" description="Helical" evidence="10">
    <location>
        <begin position="127"/>
        <end position="147"/>
    </location>
</feature>
<feature type="transmembrane region" description="Helical" evidence="10">
    <location>
        <begin position="390"/>
        <end position="408"/>
    </location>
</feature>
<dbReference type="Proteomes" id="UP000198926">
    <property type="component" value="Unassembled WGS sequence"/>
</dbReference>
<feature type="transmembrane region" description="Helical" evidence="10">
    <location>
        <begin position="453"/>
        <end position="479"/>
    </location>
</feature>
<feature type="transmembrane region" description="Helical" evidence="10">
    <location>
        <begin position="485"/>
        <end position="512"/>
    </location>
</feature>
<comment type="subcellular location">
    <subcellularLocation>
        <location evidence="10">Cell inner membrane</location>
        <topology evidence="10">Multi-pass membrane protein</topology>
    </subcellularLocation>
    <subcellularLocation>
        <location evidence="1">Cell membrane</location>
        <topology evidence="1">Multi-pass membrane protein</topology>
    </subcellularLocation>
</comment>
<evidence type="ECO:0000256" key="2">
    <source>
        <dbReference type="ARBA" id="ARBA00022475"/>
    </source>
</evidence>
<dbReference type="InterPro" id="IPR051050">
    <property type="entry name" value="Lipid_II_flippase_MurJ/MviN"/>
</dbReference>
<dbReference type="GO" id="GO:0015648">
    <property type="term" value="F:lipid-linked peptidoglycan transporter activity"/>
    <property type="evidence" value="ECO:0007669"/>
    <property type="project" value="UniProtKB-UniRule"/>
</dbReference>